<gene>
    <name evidence="2" type="ORF">K469DRAFT_593230</name>
</gene>
<evidence type="ECO:0000256" key="1">
    <source>
        <dbReference type="SAM" id="Phobius"/>
    </source>
</evidence>
<evidence type="ECO:0000313" key="2">
    <source>
        <dbReference type="EMBL" id="KAF2180264.1"/>
    </source>
</evidence>
<dbReference type="InterPro" id="IPR023298">
    <property type="entry name" value="ATPase_P-typ_TM_dom_sf"/>
</dbReference>
<reference evidence="2" key="1">
    <citation type="journal article" date="2020" name="Stud. Mycol.">
        <title>101 Dothideomycetes genomes: a test case for predicting lifestyles and emergence of pathogens.</title>
        <authorList>
            <person name="Haridas S."/>
            <person name="Albert R."/>
            <person name="Binder M."/>
            <person name="Bloem J."/>
            <person name="Labutti K."/>
            <person name="Salamov A."/>
            <person name="Andreopoulos B."/>
            <person name="Baker S."/>
            <person name="Barry K."/>
            <person name="Bills G."/>
            <person name="Bluhm B."/>
            <person name="Cannon C."/>
            <person name="Castanera R."/>
            <person name="Culley D."/>
            <person name="Daum C."/>
            <person name="Ezra D."/>
            <person name="Gonzalez J."/>
            <person name="Henrissat B."/>
            <person name="Kuo A."/>
            <person name="Liang C."/>
            <person name="Lipzen A."/>
            <person name="Lutzoni F."/>
            <person name="Magnuson J."/>
            <person name="Mondo S."/>
            <person name="Nolan M."/>
            <person name="Ohm R."/>
            <person name="Pangilinan J."/>
            <person name="Park H.-J."/>
            <person name="Ramirez L."/>
            <person name="Alfaro M."/>
            <person name="Sun H."/>
            <person name="Tritt A."/>
            <person name="Yoshinaga Y."/>
            <person name="Zwiers L.-H."/>
            <person name="Turgeon B."/>
            <person name="Goodwin S."/>
            <person name="Spatafora J."/>
            <person name="Crous P."/>
            <person name="Grigoriev I."/>
        </authorList>
    </citation>
    <scope>NUCLEOTIDE SEQUENCE</scope>
    <source>
        <strain evidence="2">CBS 207.26</strain>
    </source>
</reference>
<sequence length="89" mass="9898">SSRRLGNGLNIFEVIRRNTFFIRIDLIMMGAQVLIIFIGGRAFNVTRLNGPQLGISIVLGTLSLPMGILIQLIPGLYTAKVIPFTLWKQ</sequence>
<accession>A0A6A6DL68</accession>
<feature type="transmembrane region" description="Helical" evidence="1">
    <location>
        <begin position="55"/>
        <end position="79"/>
    </location>
</feature>
<name>A0A6A6DL68_9PEZI</name>
<keyword evidence="1" id="KW-0812">Transmembrane</keyword>
<dbReference type="Proteomes" id="UP000800200">
    <property type="component" value="Unassembled WGS sequence"/>
</dbReference>
<keyword evidence="3" id="KW-1185">Reference proteome</keyword>
<dbReference type="OrthoDB" id="3352408at2759"/>
<evidence type="ECO:0000313" key="3">
    <source>
        <dbReference type="Proteomes" id="UP000800200"/>
    </source>
</evidence>
<dbReference type="AlphaFoldDB" id="A0A6A6DL68"/>
<proteinExistence type="predicted"/>
<feature type="transmembrane region" description="Helical" evidence="1">
    <location>
        <begin position="20"/>
        <end position="43"/>
    </location>
</feature>
<dbReference type="SUPFAM" id="SSF81665">
    <property type="entry name" value="Calcium ATPase, transmembrane domain M"/>
    <property type="match status" value="1"/>
</dbReference>
<keyword evidence="1" id="KW-0472">Membrane</keyword>
<protein>
    <submittedName>
        <fullName evidence="2">Uncharacterized protein</fullName>
    </submittedName>
</protein>
<feature type="non-terminal residue" evidence="2">
    <location>
        <position position="1"/>
    </location>
</feature>
<keyword evidence="1" id="KW-1133">Transmembrane helix</keyword>
<dbReference type="EMBL" id="ML994659">
    <property type="protein sequence ID" value="KAF2180264.1"/>
    <property type="molecule type" value="Genomic_DNA"/>
</dbReference>
<organism evidence="2 3">
    <name type="scientific">Zopfia rhizophila CBS 207.26</name>
    <dbReference type="NCBI Taxonomy" id="1314779"/>
    <lineage>
        <taxon>Eukaryota</taxon>
        <taxon>Fungi</taxon>
        <taxon>Dikarya</taxon>
        <taxon>Ascomycota</taxon>
        <taxon>Pezizomycotina</taxon>
        <taxon>Dothideomycetes</taxon>
        <taxon>Dothideomycetes incertae sedis</taxon>
        <taxon>Zopfiaceae</taxon>
        <taxon>Zopfia</taxon>
    </lineage>
</organism>